<comment type="caution">
    <text evidence="18">The sequence shown here is derived from an EMBL/GenBank/DDBJ whole genome shotgun (WGS) entry which is preliminary data.</text>
</comment>
<evidence type="ECO:0000259" key="17">
    <source>
        <dbReference type="Pfam" id="PF04715"/>
    </source>
</evidence>
<comment type="pathway">
    <text evidence="2 15">Amino-acid biosynthesis; L-tryptophan biosynthesis; L-tryptophan from chorismate: step 1/5.</text>
</comment>
<dbReference type="InterPro" id="IPR005256">
    <property type="entry name" value="Anth_synth_I_PabB"/>
</dbReference>
<gene>
    <name evidence="15 18" type="primary">trpE</name>
    <name evidence="18" type="ORF">LG52_794</name>
</gene>
<evidence type="ECO:0000256" key="13">
    <source>
        <dbReference type="ARBA" id="ARBA00025634"/>
    </source>
</evidence>
<dbReference type="RefSeq" id="WP_044731013.1">
    <property type="nucleotide sequence ID" value="NZ_JYBP01000003.1"/>
</dbReference>
<organism evidence="18 19">
    <name type="scientific">Geobacillus kaustophilus</name>
    <dbReference type="NCBI Taxonomy" id="1462"/>
    <lineage>
        <taxon>Bacteria</taxon>
        <taxon>Bacillati</taxon>
        <taxon>Bacillota</taxon>
        <taxon>Bacilli</taxon>
        <taxon>Bacillales</taxon>
        <taxon>Anoxybacillaceae</taxon>
        <taxon>Geobacillus</taxon>
        <taxon>Geobacillus thermoleovorans group</taxon>
    </lineage>
</organism>
<dbReference type="InterPro" id="IPR005801">
    <property type="entry name" value="ADC_synthase"/>
</dbReference>
<feature type="domain" description="Chorismate-utilising enzyme C-terminal" evidence="16">
    <location>
        <begin position="231"/>
        <end position="485"/>
    </location>
</feature>
<reference evidence="18 19" key="1">
    <citation type="submission" date="2015-01" db="EMBL/GenBank/DDBJ databases">
        <authorList>
            <person name="Filippidou S."/>
            <person name="Jeanneret N."/>
            <person name="Russel-Delif L."/>
            <person name="Junier T."/>
            <person name="Wunderlin T."/>
            <person name="Molina V."/>
            <person name="Johnson S.L."/>
            <person name="Davenport K.W."/>
            <person name="Chain P.S."/>
            <person name="Dorador C."/>
            <person name="Junier P."/>
        </authorList>
    </citation>
    <scope>NUCLEOTIDE SEQUENCE [LARGE SCALE GENOMIC DNA]</scope>
    <source>
        <strain evidence="18 19">Et7/4</strain>
    </source>
</reference>
<evidence type="ECO:0000256" key="10">
    <source>
        <dbReference type="ARBA" id="ARBA00022842"/>
    </source>
</evidence>
<dbReference type="InterPro" id="IPR015890">
    <property type="entry name" value="Chorismate_C"/>
</dbReference>
<dbReference type="Pfam" id="PF00425">
    <property type="entry name" value="Chorismate_bind"/>
    <property type="match status" value="1"/>
</dbReference>
<comment type="similarity">
    <text evidence="3 15">Belongs to the anthranilate synthase component I family.</text>
</comment>
<evidence type="ECO:0000259" key="16">
    <source>
        <dbReference type="Pfam" id="PF00425"/>
    </source>
</evidence>
<name>A0A0D8BWY9_GEOKU</name>
<dbReference type="PRINTS" id="PR00095">
    <property type="entry name" value="ANTSNTHASEI"/>
</dbReference>
<evidence type="ECO:0000256" key="2">
    <source>
        <dbReference type="ARBA" id="ARBA00004873"/>
    </source>
</evidence>
<dbReference type="InterPro" id="IPR006805">
    <property type="entry name" value="Anth_synth_I_N"/>
</dbReference>
<evidence type="ECO:0000256" key="8">
    <source>
        <dbReference type="ARBA" id="ARBA00022723"/>
    </source>
</evidence>
<keyword evidence="12 15" id="KW-0456">Lyase</keyword>
<dbReference type="PATRIC" id="fig|1462.6.peg.949"/>
<comment type="cofactor">
    <cofactor evidence="1 15">
        <name>Mg(2+)</name>
        <dbReference type="ChEBI" id="CHEBI:18420"/>
    </cofactor>
</comment>
<evidence type="ECO:0000313" key="18">
    <source>
        <dbReference type="EMBL" id="KJE28660.1"/>
    </source>
</evidence>
<dbReference type="GO" id="GO:0046872">
    <property type="term" value="F:metal ion binding"/>
    <property type="evidence" value="ECO:0007669"/>
    <property type="project" value="UniProtKB-KW"/>
</dbReference>
<dbReference type="Gene3D" id="3.60.120.10">
    <property type="entry name" value="Anthranilate synthase"/>
    <property type="match status" value="1"/>
</dbReference>
<keyword evidence="7 15" id="KW-0028">Amino-acid biosynthesis</keyword>
<keyword evidence="8 15" id="KW-0479">Metal-binding</keyword>
<dbReference type="PANTHER" id="PTHR11236">
    <property type="entry name" value="AMINOBENZOATE/ANTHRANILATE SYNTHASE"/>
    <property type="match status" value="1"/>
</dbReference>
<accession>A0A0D8BWY9</accession>
<protein>
    <recommendedName>
        <fullName evidence="6 15">Anthranilate synthase component 1</fullName>
        <ecNumber evidence="5 15">4.1.3.27</ecNumber>
    </recommendedName>
</protein>
<dbReference type="EMBL" id="JYBP01000003">
    <property type="protein sequence ID" value="KJE28660.1"/>
    <property type="molecule type" value="Genomic_DNA"/>
</dbReference>
<dbReference type="SUPFAM" id="SSF56322">
    <property type="entry name" value="ADC synthase"/>
    <property type="match status" value="1"/>
</dbReference>
<comment type="subunit">
    <text evidence="4 15">Heterotetramer consisting of two non-identical subunits: a beta subunit (TrpG) and a large alpha subunit (TrpE).</text>
</comment>
<dbReference type="GO" id="GO:0004049">
    <property type="term" value="F:anthranilate synthase activity"/>
    <property type="evidence" value="ECO:0007669"/>
    <property type="project" value="UniProtKB-EC"/>
</dbReference>
<evidence type="ECO:0000256" key="11">
    <source>
        <dbReference type="ARBA" id="ARBA00023141"/>
    </source>
</evidence>
<comment type="catalytic activity">
    <reaction evidence="14 15">
        <text>chorismate + L-glutamine = anthranilate + pyruvate + L-glutamate + H(+)</text>
        <dbReference type="Rhea" id="RHEA:21732"/>
        <dbReference type="ChEBI" id="CHEBI:15361"/>
        <dbReference type="ChEBI" id="CHEBI:15378"/>
        <dbReference type="ChEBI" id="CHEBI:16567"/>
        <dbReference type="ChEBI" id="CHEBI:29748"/>
        <dbReference type="ChEBI" id="CHEBI:29985"/>
        <dbReference type="ChEBI" id="CHEBI:58359"/>
        <dbReference type="EC" id="4.1.3.27"/>
    </reaction>
</comment>
<dbReference type="Proteomes" id="UP000032522">
    <property type="component" value="Unassembled WGS sequence"/>
</dbReference>
<evidence type="ECO:0000256" key="6">
    <source>
        <dbReference type="ARBA" id="ARBA00020653"/>
    </source>
</evidence>
<evidence type="ECO:0000313" key="19">
    <source>
        <dbReference type="Proteomes" id="UP000032522"/>
    </source>
</evidence>
<feature type="domain" description="Anthranilate synthase component I N-terminal" evidence="17">
    <location>
        <begin position="28"/>
        <end position="168"/>
    </location>
</feature>
<sequence length="508" mass="56540">MSADGLAAFLAEANEFRTIPIVRKFVADVIEPLGVFANLHEEAVFLLESKDDESPWARYSFIGVAPFLMLESETGETFSVKDENGNEQITAPTLKEAFQWVERTLAVKPLAETVPFTGGAVGFLGYDFISAIEKVPRHKNRDVPMKTAYFVFCESLFAFDHQKRELLIIHYIRLSGNETEEEKIEAYRAAKRRMADLAAKAARPQAEQPLLPAENESGRAASFAKAASNYDKEQFLRDVEAVKRYIAAGDVFQAVLSQRFCVPVQAGGFAIYRLLRYINPSPYMFYFQLDGIEIVGSSPEKLIQVHRRRVEIDPIAGTRRRGRSPEEDERLADELYHDPKERAEHYMLVDLARNDIGRVAKHGTVEVPVLLQIGKFSHVMHLISKVIGELDDNVHPIDALLAAFPAGTVSGAPKVRAMQILQELEPTARGLYAGAIAYIGFDGNIDSCIAIRTAVVKDGYAYVQAGAGIVADSVPELEWKETRNKASALMKAIEQAERLFAKGERVVC</sequence>
<evidence type="ECO:0000256" key="7">
    <source>
        <dbReference type="ARBA" id="ARBA00022605"/>
    </source>
</evidence>
<evidence type="ECO:0000256" key="14">
    <source>
        <dbReference type="ARBA" id="ARBA00047683"/>
    </source>
</evidence>
<evidence type="ECO:0000256" key="9">
    <source>
        <dbReference type="ARBA" id="ARBA00022822"/>
    </source>
</evidence>
<dbReference type="InterPro" id="IPR019999">
    <property type="entry name" value="Anth_synth_I-like"/>
</dbReference>
<dbReference type="OrthoDB" id="9803598at2"/>
<dbReference type="AlphaFoldDB" id="A0A0D8BWY9"/>
<comment type="function">
    <text evidence="13 15">Part of a heterotetrameric complex that catalyzes the two-step biosynthesis of anthranilate, an intermediate in the biosynthesis of L-tryptophan. In the first step, the glutamine-binding beta subunit (TrpG) of anthranilate synthase (AS) provides the glutamine amidotransferase activity which generates ammonia as a substrate that, along with chorismate, is used in the second step, catalyzed by the large alpha subunit of AS (TrpE) to produce anthranilate. In the absence of TrpG, TrpE can synthesize anthranilate directly from chorismate and high concentrations of ammonia.</text>
</comment>
<keyword evidence="11 15" id="KW-0057">Aromatic amino acid biosynthesis</keyword>
<dbReference type="Pfam" id="PF04715">
    <property type="entry name" value="Anth_synt_I_N"/>
    <property type="match status" value="1"/>
</dbReference>
<proteinExistence type="inferred from homology"/>
<evidence type="ECO:0000256" key="12">
    <source>
        <dbReference type="ARBA" id="ARBA00023239"/>
    </source>
</evidence>
<evidence type="ECO:0000256" key="4">
    <source>
        <dbReference type="ARBA" id="ARBA00011575"/>
    </source>
</evidence>
<evidence type="ECO:0000256" key="3">
    <source>
        <dbReference type="ARBA" id="ARBA00009562"/>
    </source>
</evidence>
<evidence type="ECO:0000256" key="15">
    <source>
        <dbReference type="RuleBase" id="RU364045"/>
    </source>
</evidence>
<dbReference type="EC" id="4.1.3.27" evidence="5 15"/>
<evidence type="ECO:0000256" key="1">
    <source>
        <dbReference type="ARBA" id="ARBA00001946"/>
    </source>
</evidence>
<dbReference type="NCBIfam" id="TIGR00564">
    <property type="entry name" value="trpE_most"/>
    <property type="match status" value="1"/>
</dbReference>
<dbReference type="PANTHER" id="PTHR11236:SF48">
    <property type="entry name" value="ISOCHORISMATE SYNTHASE MENF"/>
    <property type="match status" value="1"/>
</dbReference>
<dbReference type="UniPathway" id="UPA00035">
    <property type="reaction ID" value="UER00040"/>
</dbReference>
<evidence type="ECO:0000256" key="5">
    <source>
        <dbReference type="ARBA" id="ARBA00012266"/>
    </source>
</evidence>
<dbReference type="GO" id="GO:0000162">
    <property type="term" value="P:L-tryptophan biosynthetic process"/>
    <property type="evidence" value="ECO:0007669"/>
    <property type="project" value="UniProtKB-UniPathway"/>
</dbReference>
<keyword evidence="9 15" id="KW-0822">Tryptophan biosynthesis</keyword>
<keyword evidence="10 15" id="KW-0460">Magnesium</keyword>